<dbReference type="Proteomes" id="UP001174909">
    <property type="component" value="Unassembled WGS sequence"/>
</dbReference>
<organism evidence="3 4">
    <name type="scientific">Geodia barretti</name>
    <name type="common">Barrett's horny sponge</name>
    <dbReference type="NCBI Taxonomy" id="519541"/>
    <lineage>
        <taxon>Eukaryota</taxon>
        <taxon>Metazoa</taxon>
        <taxon>Porifera</taxon>
        <taxon>Demospongiae</taxon>
        <taxon>Heteroscleromorpha</taxon>
        <taxon>Tetractinellida</taxon>
        <taxon>Astrophorina</taxon>
        <taxon>Geodiidae</taxon>
        <taxon>Geodia</taxon>
    </lineage>
</organism>
<dbReference type="EMBL" id="CASHTH010000757">
    <property type="protein sequence ID" value="CAI8007218.1"/>
    <property type="molecule type" value="Genomic_DNA"/>
</dbReference>
<evidence type="ECO:0000259" key="2">
    <source>
        <dbReference type="Pfam" id="PF02014"/>
    </source>
</evidence>
<name>A0AA35RAJ7_GEOBA</name>
<feature type="signal peptide" evidence="1">
    <location>
        <begin position="1"/>
        <end position="20"/>
    </location>
</feature>
<feature type="chain" id="PRO_5041262583" description="Reelin domain-containing protein" evidence="1">
    <location>
        <begin position="21"/>
        <end position="140"/>
    </location>
</feature>
<keyword evidence="1" id="KW-0732">Signal</keyword>
<gene>
    <name evidence="3" type="ORF">GBAR_LOCUS5108</name>
</gene>
<feature type="domain" description="Reelin" evidence="2">
    <location>
        <begin position="30"/>
        <end position="123"/>
    </location>
</feature>
<protein>
    <recommendedName>
        <fullName evidence="2">Reelin domain-containing protein</fullName>
    </recommendedName>
</protein>
<proteinExistence type="predicted"/>
<dbReference type="AlphaFoldDB" id="A0AA35RAJ7"/>
<dbReference type="Pfam" id="PF02014">
    <property type="entry name" value="Reeler"/>
    <property type="match status" value="1"/>
</dbReference>
<comment type="caution">
    <text evidence="3">The sequence shown here is derived from an EMBL/GenBank/DDBJ whole genome shotgun (WGS) entry which is preliminary data.</text>
</comment>
<dbReference type="InterPro" id="IPR002861">
    <property type="entry name" value="Reeler_dom"/>
</dbReference>
<evidence type="ECO:0000313" key="4">
    <source>
        <dbReference type="Proteomes" id="UP001174909"/>
    </source>
</evidence>
<accession>A0AA35RAJ7</accession>
<keyword evidence="4" id="KW-1185">Reference proteome</keyword>
<evidence type="ECO:0000313" key="3">
    <source>
        <dbReference type="EMBL" id="CAI8007218.1"/>
    </source>
</evidence>
<reference evidence="3" key="1">
    <citation type="submission" date="2023-03" db="EMBL/GenBank/DDBJ databases">
        <authorList>
            <person name="Steffen K."/>
            <person name="Cardenas P."/>
        </authorList>
    </citation>
    <scope>NUCLEOTIDE SEQUENCE</scope>
</reference>
<evidence type="ECO:0000256" key="1">
    <source>
        <dbReference type="SAM" id="SignalP"/>
    </source>
</evidence>
<sequence length="140" mass="14790">MSLAASVLVLLLACLYAADARSGGAPAAACGTLMPDLPGHTANGQTDPVPYEIDLTVFDEDENGTLQYTPGGVYTLTFRRMGDVTFRGFLVRARLAADNSFLTNAPFAMIASQTNTRISSCEPANVSFVNSRTFTGCGKL</sequence>